<name>A0ABR2JTJ3_9EUKA</name>
<proteinExistence type="predicted"/>
<dbReference type="Proteomes" id="UP001470230">
    <property type="component" value="Unassembled WGS sequence"/>
</dbReference>
<evidence type="ECO:0000313" key="2">
    <source>
        <dbReference type="Proteomes" id="UP001470230"/>
    </source>
</evidence>
<keyword evidence="2" id="KW-1185">Reference proteome</keyword>
<organism evidence="1 2">
    <name type="scientific">Tritrichomonas musculus</name>
    <dbReference type="NCBI Taxonomy" id="1915356"/>
    <lineage>
        <taxon>Eukaryota</taxon>
        <taxon>Metamonada</taxon>
        <taxon>Parabasalia</taxon>
        <taxon>Tritrichomonadida</taxon>
        <taxon>Tritrichomonadidae</taxon>
        <taxon>Tritrichomonas</taxon>
    </lineage>
</organism>
<protein>
    <submittedName>
        <fullName evidence="1">Uncharacterized protein</fullName>
    </submittedName>
</protein>
<gene>
    <name evidence="1" type="ORF">M9Y10_044414</name>
</gene>
<accession>A0ABR2JTJ3</accession>
<sequence>MRYSSYDRKSYRPQTAKRIKWTEDDDKIFDKNIFQENESKLYELYNYYAKNEIEKHIKYRKEIIYNRPLEQYECVLIDQHIYHGYSLSVAANFLRLRTVTSLKKLVEQRKRYLQMNGYIK</sequence>
<evidence type="ECO:0000313" key="1">
    <source>
        <dbReference type="EMBL" id="KAK8881778.1"/>
    </source>
</evidence>
<reference evidence="1 2" key="1">
    <citation type="submission" date="2024-04" db="EMBL/GenBank/DDBJ databases">
        <title>Tritrichomonas musculus Genome.</title>
        <authorList>
            <person name="Alves-Ferreira E."/>
            <person name="Grigg M."/>
            <person name="Lorenzi H."/>
            <person name="Galac M."/>
        </authorList>
    </citation>
    <scope>NUCLEOTIDE SEQUENCE [LARGE SCALE GENOMIC DNA]</scope>
    <source>
        <strain evidence="1 2">EAF2021</strain>
    </source>
</reference>
<comment type="caution">
    <text evidence="1">The sequence shown here is derived from an EMBL/GenBank/DDBJ whole genome shotgun (WGS) entry which is preliminary data.</text>
</comment>
<dbReference type="EMBL" id="JAPFFF010000009">
    <property type="protein sequence ID" value="KAK8881778.1"/>
    <property type="molecule type" value="Genomic_DNA"/>
</dbReference>